<proteinExistence type="predicted"/>
<name>A0A5B0N243_PUCGR</name>
<dbReference type="PANTHER" id="PTHR31912">
    <property type="entry name" value="IP13529P"/>
    <property type="match status" value="1"/>
</dbReference>
<protein>
    <submittedName>
        <fullName evidence="1">Uncharacterized protein</fullName>
    </submittedName>
</protein>
<comment type="caution">
    <text evidence="1">The sequence shown here is derived from an EMBL/GenBank/DDBJ whole genome shotgun (WGS) entry which is preliminary data.</text>
</comment>
<evidence type="ECO:0000313" key="2">
    <source>
        <dbReference type="Proteomes" id="UP000325313"/>
    </source>
</evidence>
<accession>A0A5B0N243</accession>
<organism evidence="1 2">
    <name type="scientific">Puccinia graminis f. sp. tritici</name>
    <dbReference type="NCBI Taxonomy" id="56615"/>
    <lineage>
        <taxon>Eukaryota</taxon>
        <taxon>Fungi</taxon>
        <taxon>Dikarya</taxon>
        <taxon>Basidiomycota</taxon>
        <taxon>Pucciniomycotina</taxon>
        <taxon>Pucciniomycetes</taxon>
        <taxon>Pucciniales</taxon>
        <taxon>Pucciniaceae</taxon>
        <taxon>Puccinia</taxon>
    </lineage>
</organism>
<evidence type="ECO:0000313" key="1">
    <source>
        <dbReference type="EMBL" id="KAA1082180.1"/>
    </source>
</evidence>
<dbReference type="Proteomes" id="UP000325313">
    <property type="component" value="Unassembled WGS sequence"/>
</dbReference>
<gene>
    <name evidence="1" type="ORF">PGTUg99_025472</name>
</gene>
<dbReference type="AlphaFoldDB" id="A0A5B0N243"/>
<dbReference type="PANTHER" id="PTHR31912:SF34">
    <property type="entry name" value="NOTOCHORD-RELATED PROTEIN"/>
    <property type="match status" value="1"/>
</dbReference>
<reference evidence="1 2" key="1">
    <citation type="submission" date="2019-05" db="EMBL/GenBank/DDBJ databases">
        <title>Emergence of the Ug99 lineage of the wheat stem rust pathogen through somatic hybridization.</title>
        <authorList>
            <person name="Li F."/>
            <person name="Upadhyaya N.M."/>
            <person name="Sperschneider J."/>
            <person name="Matny O."/>
            <person name="Nguyen-Phuc H."/>
            <person name="Mago R."/>
            <person name="Raley C."/>
            <person name="Miller M.E."/>
            <person name="Silverstein K.A.T."/>
            <person name="Henningsen E."/>
            <person name="Hirsch C.D."/>
            <person name="Visser B."/>
            <person name="Pretorius Z.A."/>
            <person name="Steffenson B.J."/>
            <person name="Schwessinger B."/>
            <person name="Dodds P.N."/>
            <person name="Figueroa M."/>
        </authorList>
    </citation>
    <scope>NUCLEOTIDE SEQUENCE [LARGE SCALE GENOMIC DNA]</scope>
    <source>
        <strain evidence="1 2">Ug99</strain>
    </source>
</reference>
<sequence length="929" mass="105891">MSREVYAQLRLIISLTGCHLPHWSTIRASRQQIRKMLNLELKQRTSVFENKCYSVSVASLLRQELSNPYVHPHLDFYPEECHGLDIYKTSQCSKWLKGLAPDLRVQMATNKDKHFYVFEPAQLISGEIVVPVFFYTEASEVYAKCAFPQMVAIPGQSTMMLQIPAELAFDSANLVPIKLALFDLIYSEIDLGSDGMLSMVCSNKLWETGTTSTAHDLPNPWHTRADGKVIRHMPINMFADDTSGNVSKQWNKHLSYYCTLSGLPPKLSNMQYNCHFLSTSNEAGVLELAEPIVEELNLGSTQGFPAYDPGLNADVLVMTVVLSFQADSPMHAEVTNTTVPGVCLNPCRMCDLHLDCLNDKRSRDYVQKFVHIDQHGNDCPVSSRSWSDVQNRTGDLWETAQDGVKCHFDDKSKEKGIRDTLNRTFVEMLQDKEHPDVQAECESLAKQDLERLFNPFLKLRDTPVEILHVFLLGVVKYMTRDFLKSLKPPQLKRVMASWNSFNIKSLNITSIQSKYWMSHYKSLVGKDFKIILQTAPFVLYEFMDNRQRRMWSALCTLSTYIFETQIPNMTNYLIDLRKHIKIFLWHALNSSAQWVNKPKLHMLIHLPESIERFGPASLFSTENFESYNSLLRTASVHSNRHQPGRDVAVTFLNYQMLRLILSNARLFNWKTSTPFHVSDQITHIFSHNPLIQKSMGYNPEHVSDSNRFPLVMQTPLRKEDLQATPTYFDSFPNSNPIQIASLRLSEKDILQKDFFVLVVPGGHSTNQILGRVESLWQCSHTHGHQYVVKVTMFHKKGTHSFYQMRILENGHTTAFCFVSDIKACLNVQHDCFTGKCRMDKSTINNTTTESCPSQNIIIHSDDQQFILNSASLAAPKSHRQLASLNIAPIQPSSWQTAITHGMKVWAAGLKTQQARKEAAAGKNKIAIKL</sequence>
<dbReference type="EMBL" id="VDEP01000439">
    <property type="protein sequence ID" value="KAA1082180.1"/>
    <property type="molecule type" value="Genomic_DNA"/>
</dbReference>